<dbReference type="CDD" id="cd08501">
    <property type="entry name" value="PBP2_Lpqw"/>
    <property type="match status" value="1"/>
</dbReference>
<protein>
    <submittedName>
        <fullName evidence="4">ABC transporter family substrate-binding protein</fullName>
    </submittedName>
</protein>
<evidence type="ECO:0000313" key="4">
    <source>
        <dbReference type="EMBL" id="MCZ4635538.1"/>
    </source>
</evidence>
<feature type="compositionally biased region" description="Basic and acidic residues" evidence="1">
    <location>
        <begin position="500"/>
        <end position="531"/>
    </location>
</feature>
<keyword evidence="2" id="KW-0732">Signal</keyword>
<evidence type="ECO:0000256" key="1">
    <source>
        <dbReference type="SAM" id="MobiDB-lite"/>
    </source>
</evidence>
<feature type="compositionally biased region" description="Basic and acidic residues" evidence="1">
    <location>
        <begin position="462"/>
        <end position="490"/>
    </location>
</feature>
<evidence type="ECO:0000313" key="5">
    <source>
        <dbReference type="Proteomes" id="UP001301132"/>
    </source>
</evidence>
<feature type="region of interest" description="Disordered" evidence="1">
    <location>
        <begin position="449"/>
        <end position="575"/>
    </location>
</feature>
<feature type="region of interest" description="Disordered" evidence="1">
    <location>
        <begin position="291"/>
        <end position="316"/>
    </location>
</feature>
<evidence type="ECO:0000256" key="2">
    <source>
        <dbReference type="SAM" id="SignalP"/>
    </source>
</evidence>
<feature type="domain" description="Solute-binding protein family 5" evidence="3">
    <location>
        <begin position="361"/>
        <end position="459"/>
    </location>
</feature>
<feature type="domain" description="Solute-binding protein family 5" evidence="3">
    <location>
        <begin position="117"/>
        <end position="292"/>
    </location>
</feature>
<dbReference type="Proteomes" id="UP001301132">
    <property type="component" value="Unassembled WGS sequence"/>
</dbReference>
<accession>A0ABT4P2E0</accession>
<dbReference type="Gene3D" id="3.40.190.10">
    <property type="entry name" value="Periplasmic binding protein-like II"/>
    <property type="match status" value="2"/>
</dbReference>
<dbReference type="RefSeq" id="WP_265699499.1">
    <property type="nucleotide sequence ID" value="NZ_JAPWHU010000147.1"/>
</dbReference>
<dbReference type="Pfam" id="PF00496">
    <property type="entry name" value="SBP_bac_5"/>
    <property type="match status" value="2"/>
</dbReference>
<feature type="chain" id="PRO_5047333755" evidence="2">
    <location>
        <begin position="30"/>
        <end position="776"/>
    </location>
</feature>
<evidence type="ECO:0000259" key="3">
    <source>
        <dbReference type="Pfam" id="PF00496"/>
    </source>
</evidence>
<dbReference type="SUPFAM" id="SSF53850">
    <property type="entry name" value="Periplasmic binding protein-like II"/>
    <property type="match status" value="3"/>
</dbReference>
<dbReference type="Gene3D" id="3.90.76.10">
    <property type="entry name" value="Dipeptide-binding Protein, Domain 1"/>
    <property type="match status" value="1"/>
</dbReference>
<reference evidence="4 5" key="1">
    <citation type="submission" date="2022-12" db="EMBL/GenBank/DDBJ databases">
        <authorList>
            <person name="Abashina T."/>
            <person name="Solyanikova I."/>
            <person name="Delegan Y."/>
        </authorList>
    </citation>
    <scope>NUCLEOTIDE SEQUENCE [LARGE SCALE GENOMIC DNA]</scope>
    <source>
        <strain evidence="4 5">IPS92ro</strain>
    </source>
</reference>
<dbReference type="InterPro" id="IPR000914">
    <property type="entry name" value="SBP_5_dom"/>
</dbReference>
<feature type="region of interest" description="Disordered" evidence="1">
    <location>
        <begin position="757"/>
        <end position="776"/>
    </location>
</feature>
<dbReference type="PANTHER" id="PTHR30290:SF65">
    <property type="entry name" value="MONOACYL PHOSPHATIDYLINOSITOL TETRAMANNOSIDE-BINDING PROTEIN LPQW-RELATED"/>
    <property type="match status" value="1"/>
</dbReference>
<name>A0ABT4P2E0_9ACTN</name>
<organism evidence="4 5">
    <name type="scientific">Streptomyces rubrogriseus</name>
    <dbReference type="NCBI Taxonomy" id="194673"/>
    <lineage>
        <taxon>Bacteria</taxon>
        <taxon>Bacillati</taxon>
        <taxon>Actinomycetota</taxon>
        <taxon>Actinomycetes</taxon>
        <taxon>Kitasatosporales</taxon>
        <taxon>Streptomycetaceae</taxon>
        <taxon>Streptomyces</taxon>
        <taxon>Streptomyces violaceoruber group</taxon>
    </lineage>
</organism>
<feature type="compositionally biased region" description="Basic and acidic residues" evidence="1">
    <location>
        <begin position="538"/>
        <end position="553"/>
    </location>
</feature>
<dbReference type="PANTHER" id="PTHR30290">
    <property type="entry name" value="PERIPLASMIC BINDING COMPONENT OF ABC TRANSPORTER"/>
    <property type="match status" value="1"/>
</dbReference>
<dbReference type="InterPro" id="IPR039424">
    <property type="entry name" value="SBP_5"/>
</dbReference>
<sequence>MSHVGVGPRAVMRAVAFLTTGVLAVPALAGCTSEDPAGKPLAEQDVAAAARARISDGGTLRWAVDSVPDTLNAFQSDADATTTRVAQAVLPSMYRMDETGSPVRNPDYLESAEVVDTEPKQVVVYKLNQQAVWSDGREIGAADFAAQWRALSGKDSAYWTARNAGYDRIEKVERGANDLEVKVTFSRPYADWKALFTPLYPKDVTGTPDAFNDGARRALKVSAGPFAVKKVDTKGDQVVLTGNPRWWGEPAKLDEIVLRAVPRDERVSELVAGKLDLAEIDPETADEVTLAAGPRDPATGTPLMGPGGTPAAGPQGRSAAEALRSWAIANGSDEEAAEEEVLAREERGEAAAKARRRQQALSGFELRKSLEPAYTQLALNGAEGPLADERVRRAVARALDREELAEAVLKPLGLPAEPVGSHLALSGQPAYADGSGALGEQNAKEARALLADAGWVPGGPVKKKDGEEAAGAEKDENKDEDKKDEEKSEGGDDGTYIVGEDDKNKDDKNKDDKNKDDKNKDDKNKDGKNDDGGNDDAGDAKDGADRESGEKHSSGKNTAQGGAPGAYAPKGTAAPAGAAAAPLAKDGKELTLRFVLPSGPGSGTLRTVADRITDMLKEIGIGTRITKVPDESYFKDHIAAGEYDLALYSWPASAFPATDARPIYAKPVPAADGSLNVAQNYTRVGTDQVDQLFDRALATLDQKESRDLLRKADSRIWAAAGSVPLYQRPQLTAARKNLANAGAFGFGTPVYEDMGFLKKGAQGSRPTAPASPSPSS</sequence>
<gene>
    <name evidence="4" type="ORF">O3S69_15940</name>
</gene>
<feature type="signal peptide" evidence="2">
    <location>
        <begin position="1"/>
        <end position="29"/>
    </location>
</feature>
<dbReference type="Gene3D" id="3.10.105.10">
    <property type="entry name" value="Dipeptide-binding Protein, Domain 3"/>
    <property type="match status" value="2"/>
</dbReference>
<keyword evidence="5" id="KW-1185">Reference proteome</keyword>
<feature type="compositionally biased region" description="Low complexity" evidence="1">
    <location>
        <begin position="559"/>
        <end position="575"/>
    </location>
</feature>
<dbReference type="EMBL" id="JAPWHU010000147">
    <property type="protein sequence ID" value="MCZ4635538.1"/>
    <property type="molecule type" value="Genomic_DNA"/>
</dbReference>
<proteinExistence type="predicted"/>
<comment type="caution">
    <text evidence="4">The sequence shown here is derived from an EMBL/GenBank/DDBJ whole genome shotgun (WGS) entry which is preliminary data.</text>
</comment>